<gene>
    <name evidence="1" type="ORF">PENSOL_c007G08326</name>
</gene>
<proteinExistence type="predicted"/>
<dbReference type="Proteomes" id="UP000191612">
    <property type="component" value="Unassembled WGS sequence"/>
</dbReference>
<sequence length="96" mass="10507">MKTYLEILELTSSFQDDAASCPVPKRIVVAGGSFAALSFALALDFVRSATTKDAFENDEGLEGVMFIGDANHLLSPYEFVGGEPYIEGCSQWVFRF</sequence>
<keyword evidence="2" id="KW-1185">Reference proteome</keyword>
<accession>A0A1V6RC93</accession>
<dbReference type="EMBL" id="MDYO01000007">
    <property type="protein sequence ID" value="OQD99158.1"/>
    <property type="molecule type" value="Genomic_DNA"/>
</dbReference>
<evidence type="ECO:0000313" key="2">
    <source>
        <dbReference type="Proteomes" id="UP000191612"/>
    </source>
</evidence>
<protein>
    <submittedName>
        <fullName evidence="1">Uncharacterized protein</fullName>
    </submittedName>
</protein>
<dbReference type="AlphaFoldDB" id="A0A1V6RC93"/>
<comment type="caution">
    <text evidence="1">The sequence shown here is derived from an EMBL/GenBank/DDBJ whole genome shotgun (WGS) entry which is preliminary data.</text>
</comment>
<reference evidence="2" key="1">
    <citation type="journal article" date="2017" name="Nat. Microbiol.">
        <title>Global analysis of biosynthetic gene clusters reveals vast potential of secondary metabolite production in Penicillium species.</title>
        <authorList>
            <person name="Nielsen J.C."/>
            <person name="Grijseels S."/>
            <person name="Prigent S."/>
            <person name="Ji B."/>
            <person name="Dainat J."/>
            <person name="Nielsen K.F."/>
            <person name="Frisvad J.C."/>
            <person name="Workman M."/>
            <person name="Nielsen J."/>
        </authorList>
    </citation>
    <scope>NUCLEOTIDE SEQUENCE [LARGE SCALE GENOMIC DNA]</scope>
    <source>
        <strain evidence="2">IBT 29525</strain>
    </source>
</reference>
<evidence type="ECO:0000313" key="1">
    <source>
        <dbReference type="EMBL" id="OQD99158.1"/>
    </source>
</evidence>
<organism evidence="1 2">
    <name type="scientific">Penicillium solitum</name>
    <dbReference type="NCBI Taxonomy" id="60172"/>
    <lineage>
        <taxon>Eukaryota</taxon>
        <taxon>Fungi</taxon>
        <taxon>Dikarya</taxon>
        <taxon>Ascomycota</taxon>
        <taxon>Pezizomycotina</taxon>
        <taxon>Eurotiomycetes</taxon>
        <taxon>Eurotiomycetidae</taxon>
        <taxon>Eurotiales</taxon>
        <taxon>Aspergillaceae</taxon>
        <taxon>Penicillium</taxon>
    </lineage>
</organism>
<name>A0A1V6RC93_9EURO</name>